<dbReference type="PIRSF" id="PIRSF000310">
    <property type="entry name" value="NiFe_hyd_ssu"/>
    <property type="match status" value="1"/>
</dbReference>
<dbReference type="HOGENOM" id="CLU_046107_1_2_7"/>
<keyword evidence="9" id="KW-0732">Signal</keyword>
<dbReference type="GO" id="GO:0009375">
    <property type="term" value="C:ferredoxin hydrogenase complex"/>
    <property type="evidence" value="ECO:0007669"/>
    <property type="project" value="InterPro"/>
</dbReference>
<dbReference type="GO" id="GO:0051538">
    <property type="term" value="F:3 iron, 4 sulfur cluster binding"/>
    <property type="evidence" value="ECO:0007669"/>
    <property type="project" value="UniProtKB-KW"/>
</dbReference>
<dbReference type="RefSeq" id="WP_005028323.1">
    <property type="nucleotide sequence ID" value="NZ_KE150238.1"/>
</dbReference>
<name>E5Y8F1_BILW3</name>
<feature type="domain" description="Cytochrome-c3 hydrogenase C-terminal" evidence="18">
    <location>
        <begin position="239"/>
        <end position="314"/>
    </location>
</feature>
<evidence type="ECO:0000256" key="4">
    <source>
        <dbReference type="ARBA" id="ARBA00006605"/>
    </source>
</evidence>
<feature type="binding site" evidence="16">
    <location>
        <position position="241"/>
    </location>
    <ligand>
        <name>[4Fe-4S] cluster</name>
        <dbReference type="ChEBI" id="CHEBI:49883"/>
        <label>2</label>
    </ligand>
</feature>
<dbReference type="STRING" id="563192.HMPREF0179_02469"/>
<dbReference type="InterPro" id="IPR037148">
    <property type="entry name" value="NiFe-Hase_small_C_sf"/>
</dbReference>
<dbReference type="Pfam" id="PF01058">
    <property type="entry name" value="Oxidored_q6"/>
    <property type="match status" value="1"/>
</dbReference>
<feature type="binding site" evidence="16">
    <location>
        <position position="265"/>
    </location>
    <ligand>
        <name>[4Fe-4S] cluster</name>
        <dbReference type="ChEBI" id="CHEBI:49883"/>
        <label>2</label>
    </ligand>
</feature>
<dbReference type="SUPFAM" id="SSF56770">
    <property type="entry name" value="HydA/Nqo6-like"/>
    <property type="match status" value="1"/>
</dbReference>
<keyword evidence="20" id="KW-1185">Reference proteome</keyword>
<evidence type="ECO:0000256" key="11">
    <source>
        <dbReference type="ARBA" id="ARBA00023002"/>
    </source>
</evidence>
<proteinExistence type="inferred from homology"/>
<feature type="binding site" evidence="16">
    <location>
        <position position="155"/>
    </location>
    <ligand>
        <name>[4Fe-4S] cluster</name>
        <dbReference type="ChEBI" id="CHEBI:49883"/>
        <label>1</label>
    </ligand>
</feature>
<dbReference type="GeneID" id="78085598"/>
<keyword evidence="11" id="KW-0560">Oxidoreductase</keyword>
<feature type="binding site" evidence="16">
    <location>
        <position position="271"/>
    </location>
    <ligand>
        <name>[4Fe-4S] cluster</name>
        <dbReference type="ChEBI" id="CHEBI:49883"/>
        <label>2</label>
    </ligand>
</feature>
<organism evidence="19 20">
    <name type="scientific">Bilophila wadsworthia (strain 3_1_6)</name>
    <dbReference type="NCBI Taxonomy" id="563192"/>
    <lineage>
        <taxon>Bacteria</taxon>
        <taxon>Pseudomonadati</taxon>
        <taxon>Thermodesulfobacteriota</taxon>
        <taxon>Desulfovibrionia</taxon>
        <taxon>Desulfovibrionales</taxon>
        <taxon>Desulfovibrionaceae</taxon>
        <taxon>Bilophila</taxon>
    </lineage>
</organism>
<keyword evidence="13 16" id="KW-0411">Iron-sulfur</keyword>
<comment type="similarity">
    <text evidence="4">Belongs to the [NiFe]/[NiFeSe] hydrogenase small subunit family.</text>
</comment>
<reference evidence="19 20" key="1">
    <citation type="submission" date="2010-10" db="EMBL/GenBank/DDBJ databases">
        <authorList>
            <consortium name="The Broad Institute Genome Sequencing Platform"/>
            <person name="Ward D."/>
            <person name="Earl A."/>
            <person name="Feldgarden M."/>
            <person name="Young S.K."/>
            <person name="Gargeya S."/>
            <person name="Zeng Q."/>
            <person name="Alvarado L."/>
            <person name="Berlin A."/>
            <person name="Bochicchio J."/>
            <person name="Chapman S.B."/>
            <person name="Chen Z."/>
            <person name="Freedman E."/>
            <person name="Gellesch M."/>
            <person name="Goldberg J."/>
            <person name="Griggs A."/>
            <person name="Gujja S."/>
            <person name="Heilman E."/>
            <person name="Heiman D."/>
            <person name="Howarth C."/>
            <person name="Mehta T."/>
            <person name="Neiman D."/>
            <person name="Pearson M."/>
            <person name="Roberts A."/>
            <person name="Saif S."/>
            <person name="Shea T."/>
            <person name="Shenoy N."/>
            <person name="Sisk P."/>
            <person name="Stolte C."/>
            <person name="Sykes S."/>
            <person name="White J."/>
            <person name="Yandava C."/>
            <person name="Allen-Vercoe E."/>
            <person name="Sibley C."/>
            <person name="Ambrose C.E."/>
            <person name="Strauss J."/>
            <person name="Daigneault M."/>
            <person name="Haas B."/>
            <person name="Nusbaum C."/>
            <person name="Birren B."/>
        </authorList>
    </citation>
    <scope>NUCLEOTIDE SEQUENCE [LARGE SCALE GENOMIC DNA]</scope>
    <source>
        <strain evidence="19 20">3_1_6</strain>
    </source>
</reference>
<dbReference type="Proteomes" id="UP000006034">
    <property type="component" value="Unassembled WGS sequence"/>
</dbReference>
<dbReference type="eggNOG" id="COG1740">
    <property type="taxonomic scope" value="Bacteria"/>
</dbReference>
<evidence type="ECO:0000259" key="18">
    <source>
        <dbReference type="Pfam" id="PF14720"/>
    </source>
</evidence>
<evidence type="ECO:0000256" key="10">
    <source>
        <dbReference type="ARBA" id="ARBA00022764"/>
    </source>
</evidence>
<evidence type="ECO:0000256" key="12">
    <source>
        <dbReference type="ARBA" id="ARBA00023004"/>
    </source>
</evidence>
<dbReference type="InterPro" id="IPR037024">
    <property type="entry name" value="NiFe_Hase_small_N_sf"/>
</dbReference>
<comment type="cofactor">
    <cofactor evidence="2">
        <name>[4Fe-4S] cluster</name>
        <dbReference type="ChEBI" id="CHEBI:49883"/>
    </cofactor>
</comment>
<dbReference type="NCBIfam" id="TIGR00391">
    <property type="entry name" value="hydA"/>
    <property type="match status" value="1"/>
</dbReference>
<evidence type="ECO:0000256" key="14">
    <source>
        <dbReference type="ARBA" id="ARBA00023291"/>
    </source>
</evidence>
<dbReference type="InterPro" id="IPR053622">
    <property type="entry name" value="NiFe/NiFeSe_hyd_small_subunit"/>
</dbReference>
<dbReference type="GO" id="GO:0042597">
    <property type="term" value="C:periplasmic space"/>
    <property type="evidence" value="ECO:0007669"/>
    <property type="project" value="UniProtKB-SubCell"/>
</dbReference>
<feature type="binding site" evidence="16">
    <location>
        <position position="301"/>
    </location>
    <ligand>
        <name>[3Fe-4S] cluster</name>
        <dbReference type="ChEBI" id="CHEBI:21137"/>
    </ligand>
</feature>
<dbReference type="GO" id="GO:0047806">
    <property type="term" value="F:cytochrome-c3 hydrogenase activity"/>
    <property type="evidence" value="ECO:0007669"/>
    <property type="project" value="UniProtKB-EC"/>
</dbReference>
<keyword evidence="7 16" id="KW-0004">4Fe-4S</keyword>
<dbReference type="InterPro" id="IPR006137">
    <property type="entry name" value="NADH_UbQ_OxRdtase-like_20kDa"/>
</dbReference>
<dbReference type="Gene3D" id="4.10.480.10">
    <property type="entry name" value="Cytochrome-c3 hydrogenase, C-terminal domain"/>
    <property type="match status" value="1"/>
</dbReference>
<dbReference type="Pfam" id="PF14720">
    <property type="entry name" value="NiFe_hyd_SSU_C"/>
    <property type="match status" value="1"/>
</dbReference>
<dbReference type="PANTHER" id="PTHR30013:SF7">
    <property type="entry name" value="HYDROGENASE-2 SMALL CHAIN"/>
    <property type="match status" value="1"/>
</dbReference>
<keyword evidence="14 16" id="KW-0003">3Fe-4S</keyword>
<keyword evidence="8 16" id="KW-0479">Metal-binding</keyword>
<dbReference type="GO" id="GO:0016020">
    <property type="term" value="C:membrane"/>
    <property type="evidence" value="ECO:0007669"/>
    <property type="project" value="TreeGrafter"/>
</dbReference>
<feature type="binding site" evidence="16">
    <location>
        <position position="193"/>
    </location>
    <ligand>
        <name>[4Fe-4S] cluster</name>
        <dbReference type="ChEBI" id="CHEBI:49883"/>
        <label>1</label>
    </ligand>
</feature>
<dbReference type="GO" id="GO:0051539">
    <property type="term" value="F:4 iron, 4 sulfur cluster binding"/>
    <property type="evidence" value="ECO:0007669"/>
    <property type="project" value="UniProtKB-KW"/>
</dbReference>
<feature type="binding site" evidence="16">
    <location>
        <position position="298"/>
    </location>
    <ligand>
        <name>[3Fe-4S] cluster</name>
        <dbReference type="ChEBI" id="CHEBI:21137"/>
    </ligand>
</feature>
<evidence type="ECO:0000256" key="9">
    <source>
        <dbReference type="ARBA" id="ARBA00022729"/>
    </source>
</evidence>
<evidence type="ECO:0000256" key="2">
    <source>
        <dbReference type="ARBA" id="ARBA00001966"/>
    </source>
</evidence>
<keyword evidence="10" id="KW-0574">Periplasm</keyword>
<evidence type="ECO:0000313" key="19">
    <source>
        <dbReference type="EMBL" id="EFV43703.1"/>
    </source>
</evidence>
<feature type="binding site" evidence="16">
    <location>
        <position position="52"/>
    </location>
    <ligand>
        <name>[4Fe-4S] cluster</name>
        <dbReference type="ChEBI" id="CHEBI:49883"/>
        <label>1</label>
    </ligand>
</feature>
<evidence type="ECO:0000256" key="15">
    <source>
        <dbReference type="ARBA" id="ARBA00029307"/>
    </source>
</evidence>
<dbReference type="PANTHER" id="PTHR30013">
    <property type="entry name" value="NIFE / NIFESE HYDROGENASE SMALL SUBUNIT FAMILY MEMBER"/>
    <property type="match status" value="1"/>
</dbReference>
<evidence type="ECO:0000256" key="13">
    <source>
        <dbReference type="ARBA" id="ARBA00023014"/>
    </source>
</evidence>
<evidence type="ECO:0000256" key="16">
    <source>
        <dbReference type="PIRSR" id="PIRSR000310-1"/>
    </source>
</evidence>
<feature type="domain" description="NADH:ubiquinone oxidoreductase-like 20kDa subunit" evidence="17">
    <location>
        <begin position="52"/>
        <end position="205"/>
    </location>
</feature>
<comment type="caution">
    <text evidence="19">The sequence shown here is derived from an EMBL/GenBank/DDBJ whole genome shotgun (WGS) entry which is preliminary data.</text>
</comment>
<dbReference type="GO" id="GO:0044569">
    <property type="term" value="C:[Ni-Fe] hydrogenase complex"/>
    <property type="evidence" value="ECO:0007669"/>
    <property type="project" value="TreeGrafter"/>
</dbReference>
<dbReference type="GO" id="GO:0008901">
    <property type="term" value="F:ferredoxin hydrogenase activity"/>
    <property type="evidence" value="ECO:0007669"/>
    <property type="project" value="InterPro"/>
</dbReference>
<dbReference type="EC" id="1.12.2.1" evidence="6"/>
<evidence type="ECO:0000259" key="17">
    <source>
        <dbReference type="Pfam" id="PF01058"/>
    </source>
</evidence>
<dbReference type="GO" id="GO:0046872">
    <property type="term" value="F:metal ion binding"/>
    <property type="evidence" value="ECO:0007669"/>
    <property type="project" value="UniProtKB-KW"/>
</dbReference>
<dbReference type="InterPro" id="IPR027394">
    <property type="entry name" value="Cytochrome-c3_hydrogenase_C"/>
</dbReference>
<feature type="binding site" evidence="16">
    <location>
        <position position="55"/>
    </location>
    <ligand>
        <name>[4Fe-4S] cluster</name>
        <dbReference type="ChEBI" id="CHEBI:49883"/>
        <label>1</label>
    </ligand>
</feature>
<dbReference type="InterPro" id="IPR001821">
    <property type="entry name" value="NiFe_hydrogenase_ssu"/>
</dbReference>
<comment type="subunit">
    <text evidence="5">Heterodimer of a large and a small subunit.</text>
</comment>
<reference evidence="19 20" key="2">
    <citation type="submission" date="2013-04" db="EMBL/GenBank/DDBJ databases">
        <title>The Genome Sequence of Bilophila wadsworthia 3_1_6.</title>
        <authorList>
            <consortium name="The Broad Institute Genomics Platform"/>
            <person name="Earl A."/>
            <person name="Ward D."/>
            <person name="Feldgarden M."/>
            <person name="Gevers D."/>
            <person name="Sibley C."/>
            <person name="Strauss J."/>
            <person name="Allen-Vercoe E."/>
            <person name="Walker B."/>
            <person name="Young S."/>
            <person name="Zeng Q."/>
            <person name="Gargeya S."/>
            <person name="Fitzgerald M."/>
            <person name="Haas B."/>
            <person name="Abouelleil A."/>
            <person name="Allen A.W."/>
            <person name="Alvarado L."/>
            <person name="Arachchi H.M."/>
            <person name="Berlin A.M."/>
            <person name="Chapman S.B."/>
            <person name="Gainer-Dewar J."/>
            <person name="Goldberg J."/>
            <person name="Griggs A."/>
            <person name="Gujja S."/>
            <person name="Hansen M."/>
            <person name="Howarth C."/>
            <person name="Imamovic A."/>
            <person name="Ireland A."/>
            <person name="Larimer J."/>
            <person name="McCowan C."/>
            <person name="Murphy C."/>
            <person name="Pearson M."/>
            <person name="Poon T.W."/>
            <person name="Priest M."/>
            <person name="Roberts A."/>
            <person name="Saif S."/>
            <person name="Shea T."/>
            <person name="Sisk P."/>
            <person name="Sykes S."/>
            <person name="Wortman J."/>
            <person name="Nusbaum C."/>
            <person name="Birren B."/>
        </authorList>
    </citation>
    <scope>NUCLEOTIDE SEQUENCE [LARGE SCALE GENOMIC DNA]</scope>
    <source>
        <strain evidence="19 20">3_1_6</strain>
    </source>
</reference>
<evidence type="ECO:0000313" key="20">
    <source>
        <dbReference type="Proteomes" id="UP000006034"/>
    </source>
</evidence>
<dbReference type="InterPro" id="IPR006311">
    <property type="entry name" value="TAT_signal"/>
</dbReference>
<protein>
    <recommendedName>
        <fullName evidence="6">cytochrome-c3 hydrogenase</fullName>
        <ecNumber evidence="6">1.12.2.1</ecNumber>
    </recommendedName>
</protein>
<accession>E5Y8F1</accession>
<dbReference type="GO" id="GO:0009055">
    <property type="term" value="F:electron transfer activity"/>
    <property type="evidence" value="ECO:0007669"/>
    <property type="project" value="TreeGrafter"/>
</dbReference>
<dbReference type="EMBL" id="ADCP02000001">
    <property type="protein sequence ID" value="EFV43703.1"/>
    <property type="molecule type" value="Genomic_DNA"/>
</dbReference>
<evidence type="ECO:0000256" key="5">
    <source>
        <dbReference type="ARBA" id="ARBA00011771"/>
    </source>
</evidence>
<comment type="cofactor">
    <cofactor evidence="1">
        <name>[3Fe-4S] cluster</name>
        <dbReference type="ChEBI" id="CHEBI:21137"/>
    </cofactor>
</comment>
<evidence type="ECO:0000256" key="8">
    <source>
        <dbReference type="ARBA" id="ARBA00022723"/>
    </source>
</evidence>
<evidence type="ECO:0000256" key="6">
    <source>
        <dbReference type="ARBA" id="ARBA00012159"/>
    </source>
</evidence>
<dbReference type="AlphaFoldDB" id="E5Y8F1"/>
<dbReference type="OrthoDB" id="9766729at2"/>
<sequence length="316" mass="34161">MELTRRDFVRICTGTVAGIGVSGMFHPFVRDVLAETLTGQRPPVFWVEGQGCTGCTVSLLNNAHPGIAKVLLEIIAMHFHPTIMAAEGQLAFQSMLDKSKEFNSQYVLIVEGSIPLKADGKYCVVGEVDHHEYTVAETTDILARSAAAVVAAGTCSSYGGVPAARGQQTQAVSVSRFLKMRGIPTPVINVPGCPPHPDWMVGTLALLLDAMKRKGTEGGVLEIMRGLDDVGRPKVFYPNTHLTCPYLSFFEDGIFSPFMTDKKGCRFELGCRGPWSGCDSATRKWNGGVNWCIANATCVGCTSPNFPDGMSPFYEN</sequence>
<dbReference type="Gene3D" id="3.40.50.700">
    <property type="entry name" value="NADH:ubiquinone oxidoreductase-like, 20kDa subunit"/>
    <property type="match status" value="1"/>
</dbReference>
<dbReference type="PRINTS" id="PR00614">
    <property type="entry name" value="NIHGNASESMLL"/>
</dbReference>
<evidence type="ECO:0000256" key="1">
    <source>
        <dbReference type="ARBA" id="ARBA00001927"/>
    </source>
</evidence>
<evidence type="ECO:0000256" key="7">
    <source>
        <dbReference type="ARBA" id="ARBA00022485"/>
    </source>
</evidence>
<feature type="binding site" evidence="16">
    <location>
        <position position="244"/>
    </location>
    <ligand>
        <name>[4Fe-4S] cluster</name>
        <dbReference type="ChEBI" id="CHEBI:49883"/>
        <label>2</label>
    </ligand>
</feature>
<dbReference type="GO" id="GO:0009061">
    <property type="term" value="P:anaerobic respiration"/>
    <property type="evidence" value="ECO:0007669"/>
    <property type="project" value="TreeGrafter"/>
</dbReference>
<gene>
    <name evidence="19" type="ORF">HMPREF0179_02469</name>
</gene>
<dbReference type="NCBIfam" id="NF045520">
    <property type="entry name" value="H2_NiFeSe_small"/>
    <property type="match status" value="1"/>
</dbReference>
<keyword evidence="12 16" id="KW-0408">Iron</keyword>
<evidence type="ECO:0000256" key="3">
    <source>
        <dbReference type="ARBA" id="ARBA00004418"/>
    </source>
</evidence>
<comment type="subcellular location">
    <subcellularLocation>
        <location evidence="3">Periplasm</location>
    </subcellularLocation>
</comment>
<comment type="catalytic activity">
    <reaction evidence="15">
        <text>2 Fe(III)-[cytochrome c3] + H2 = 2 Fe(II)-[cytochrome c3] + 2 H(+)</text>
        <dbReference type="Rhea" id="RHEA:20625"/>
        <dbReference type="Rhea" id="RHEA-COMP:11576"/>
        <dbReference type="Rhea" id="RHEA-COMP:11577"/>
        <dbReference type="ChEBI" id="CHEBI:15378"/>
        <dbReference type="ChEBI" id="CHEBI:18276"/>
        <dbReference type="ChEBI" id="CHEBI:29033"/>
        <dbReference type="ChEBI" id="CHEBI:29034"/>
        <dbReference type="EC" id="1.12.2.1"/>
    </reaction>
</comment>
<dbReference type="PROSITE" id="PS51318">
    <property type="entry name" value="TAT"/>
    <property type="match status" value="1"/>
</dbReference>